<evidence type="ECO:0000313" key="4">
    <source>
        <dbReference type="EMBL" id="MEL0659532.1"/>
    </source>
</evidence>
<comment type="caution">
    <text evidence="4">The sequence shown here is derived from an EMBL/GenBank/DDBJ whole genome shotgun (WGS) entry which is preliminary data.</text>
</comment>
<dbReference type="Proteomes" id="UP001366060">
    <property type="component" value="Unassembled WGS sequence"/>
</dbReference>
<sequence>MRYCKLTIGLLFSFAANLSALELVTPSEESAIEQINQEYDINSLLISSNNKLGRYNKNEFEYRALGLEIENSKNNYQKSLNVLSEKVVAKDNVEQFFKDLEALVLKIDALEKDYENKGLELKEEHKSILNDGQKLKDTRIKRSTELAALKQKVVGRLTSELADPKSVKNVSLSGTAVCTKFQSINECLNENESQIIKNAKQSDDFLNERSVLLSYKIVDASQNLDGELSYRAAISFKPSYNSKIESILNEKFGLKSAVLTLKSNVKVDWYIDGNKVGSGKEITHEVSLGRHGILASYNSIGQSTIEMIESNGEFFYTFSEKTKKNQANKAVSTQNKLAKTNYPNVSLTEPHSQTNKPVIKLKPSDTPASKKEKGYLYYIGLEPKDELQETF</sequence>
<feature type="compositionally biased region" description="Polar residues" evidence="2">
    <location>
        <begin position="344"/>
        <end position="356"/>
    </location>
</feature>
<feature type="coiled-coil region" evidence="1">
    <location>
        <begin position="93"/>
        <end position="120"/>
    </location>
</feature>
<evidence type="ECO:0000256" key="1">
    <source>
        <dbReference type="SAM" id="Coils"/>
    </source>
</evidence>
<accession>A0ABU9HCA7</accession>
<feature type="chain" id="PRO_5046631326" evidence="3">
    <location>
        <begin position="21"/>
        <end position="391"/>
    </location>
</feature>
<dbReference type="EMBL" id="JBAKBA010000021">
    <property type="protein sequence ID" value="MEL0659532.1"/>
    <property type="molecule type" value="Genomic_DNA"/>
</dbReference>
<keyword evidence="5" id="KW-1185">Reference proteome</keyword>
<reference evidence="4 5" key="1">
    <citation type="submission" date="2024-02" db="EMBL/GenBank/DDBJ databases">
        <title>Bacteria isolated from the canopy kelp, Nereocystis luetkeana.</title>
        <authorList>
            <person name="Pfister C.A."/>
            <person name="Younker I.T."/>
            <person name="Light S.H."/>
        </authorList>
    </citation>
    <scope>NUCLEOTIDE SEQUENCE [LARGE SCALE GENOMIC DNA]</scope>
    <source>
        <strain evidence="4 5">TI.2.07</strain>
    </source>
</reference>
<organism evidence="4 5">
    <name type="scientific">Psychromonas arctica</name>
    <dbReference type="NCBI Taxonomy" id="168275"/>
    <lineage>
        <taxon>Bacteria</taxon>
        <taxon>Pseudomonadati</taxon>
        <taxon>Pseudomonadota</taxon>
        <taxon>Gammaproteobacteria</taxon>
        <taxon>Alteromonadales</taxon>
        <taxon>Psychromonadaceae</taxon>
        <taxon>Psychromonas</taxon>
    </lineage>
</organism>
<feature type="region of interest" description="Disordered" evidence="2">
    <location>
        <begin position="344"/>
        <end position="368"/>
    </location>
</feature>
<evidence type="ECO:0000256" key="2">
    <source>
        <dbReference type="SAM" id="MobiDB-lite"/>
    </source>
</evidence>
<keyword evidence="3" id="KW-0732">Signal</keyword>
<name>A0ABU9HCA7_9GAMM</name>
<feature type="signal peptide" evidence="3">
    <location>
        <begin position="1"/>
        <end position="20"/>
    </location>
</feature>
<protein>
    <submittedName>
        <fullName evidence="4">Uncharacterized protein</fullName>
    </submittedName>
</protein>
<dbReference type="RefSeq" id="WP_341628079.1">
    <property type="nucleotide sequence ID" value="NZ_JBAKBA010000021.1"/>
</dbReference>
<proteinExistence type="predicted"/>
<gene>
    <name evidence="4" type="ORF">V6255_10325</name>
</gene>
<keyword evidence="1" id="KW-0175">Coiled coil</keyword>
<evidence type="ECO:0000256" key="3">
    <source>
        <dbReference type="SAM" id="SignalP"/>
    </source>
</evidence>
<evidence type="ECO:0000313" key="5">
    <source>
        <dbReference type="Proteomes" id="UP001366060"/>
    </source>
</evidence>